<dbReference type="AlphaFoldDB" id="A0A7R8D6G7"/>
<dbReference type="Proteomes" id="UP000675881">
    <property type="component" value="Chromosome 6"/>
</dbReference>
<dbReference type="EMBL" id="HG994585">
    <property type="protein sequence ID" value="CAF2989474.1"/>
    <property type="molecule type" value="Genomic_DNA"/>
</dbReference>
<evidence type="ECO:0000313" key="1">
    <source>
        <dbReference type="EMBL" id="CAF2989474.1"/>
    </source>
</evidence>
<gene>
    <name evidence="1" type="ORF">LSAA_11599</name>
</gene>
<accession>A0A7R8D6G7</accession>
<name>A0A7R8D6G7_LEPSM</name>
<proteinExistence type="predicted"/>
<keyword evidence="2" id="KW-1185">Reference proteome</keyword>
<reference evidence="1" key="1">
    <citation type="submission" date="2021-02" db="EMBL/GenBank/DDBJ databases">
        <authorList>
            <person name="Bekaert M."/>
        </authorList>
    </citation>
    <scope>NUCLEOTIDE SEQUENCE</scope>
    <source>
        <strain evidence="1">IoA-00</strain>
    </source>
</reference>
<organism evidence="1 2">
    <name type="scientific">Lepeophtheirus salmonis</name>
    <name type="common">Salmon louse</name>
    <name type="synonym">Caligus salmonis</name>
    <dbReference type="NCBI Taxonomy" id="72036"/>
    <lineage>
        <taxon>Eukaryota</taxon>
        <taxon>Metazoa</taxon>
        <taxon>Ecdysozoa</taxon>
        <taxon>Arthropoda</taxon>
        <taxon>Crustacea</taxon>
        <taxon>Multicrustacea</taxon>
        <taxon>Hexanauplia</taxon>
        <taxon>Copepoda</taxon>
        <taxon>Siphonostomatoida</taxon>
        <taxon>Caligidae</taxon>
        <taxon>Lepeophtheirus</taxon>
    </lineage>
</organism>
<protein>
    <submittedName>
        <fullName evidence="1">(salmon louse) hypothetical protein</fullName>
    </submittedName>
</protein>
<evidence type="ECO:0000313" key="2">
    <source>
        <dbReference type="Proteomes" id="UP000675881"/>
    </source>
</evidence>
<sequence>MNLGARSDSKQGRIRVIEREYIYESPEDFKKLHGSYLPSEPGYSTSPSISVQHKTYKESQENRQQLSFFFKDEYEENNKSFENFLNETKLDGEVFIEKPTEASKPSNVMEELNKAYYRIKGEHQRTTTSNSKKDNSFFIEENSDYVKSNSHDSFFSMDSGISDNQQTKKKFKMNFSF</sequence>